<dbReference type="Proteomes" id="UP000309673">
    <property type="component" value="Unassembled WGS sequence"/>
</dbReference>
<dbReference type="RefSeq" id="WP_136776039.1">
    <property type="nucleotide sequence ID" value="NZ_SUPK01000001.1"/>
</dbReference>
<evidence type="ECO:0000313" key="1">
    <source>
        <dbReference type="EMBL" id="TJY44258.1"/>
    </source>
</evidence>
<dbReference type="OrthoDB" id="9801954at2"/>
<dbReference type="SUPFAM" id="SSF53448">
    <property type="entry name" value="Nucleotide-diphospho-sugar transferases"/>
    <property type="match status" value="1"/>
</dbReference>
<reference evidence="1 2" key="1">
    <citation type="submission" date="2019-04" db="EMBL/GenBank/DDBJ databases">
        <title>Cohnella sp. nov., isolated from soil.</title>
        <authorList>
            <person name="Kim W."/>
        </authorList>
    </citation>
    <scope>NUCLEOTIDE SEQUENCE [LARGE SCALE GENOMIC DNA]</scope>
    <source>
        <strain evidence="1 2">CAU 1483</strain>
    </source>
</reference>
<dbReference type="InterPro" id="IPR029044">
    <property type="entry name" value="Nucleotide-diphossugar_trans"/>
</dbReference>
<dbReference type="AlphaFoldDB" id="A0A4U0FH59"/>
<accession>A0A4U0FH59</accession>
<dbReference type="EMBL" id="SUPK01000001">
    <property type="protein sequence ID" value="TJY44258.1"/>
    <property type="molecule type" value="Genomic_DNA"/>
</dbReference>
<gene>
    <name evidence="1" type="ORF">E5161_02400</name>
</gene>
<evidence type="ECO:0000313" key="2">
    <source>
        <dbReference type="Proteomes" id="UP000309673"/>
    </source>
</evidence>
<comment type="caution">
    <text evidence="1">The sequence shown here is derived from an EMBL/GenBank/DDBJ whole genome shotgun (WGS) entry which is preliminary data.</text>
</comment>
<keyword evidence="2" id="KW-1185">Reference proteome</keyword>
<sequence>MTVCFAILAHEKEDVLANQVDNLTKFVPGCKIVLYNSSPDPDFGKNLNLIVYPDSRPLEYGKFGMFFLEIMSWLKKIGLSYDYLVNLDSDIMYIRSGYEYYLDFLMQGYEAMGIGMGTIRSPEEHSGWYPVQTMWKELRSWQPYFQTDYFGFALNSNQVYRKDLVDKMVEMMNIPVLKKLIEATEVFALEEILWPTLAMKCGAKTRPYLQESILDVVRIGAPLSLHEAQDALTRPQVYFIHPVRRDMLDPVRQWISSIPATTGGQE</sequence>
<protein>
    <recommendedName>
        <fullName evidence="3">Nucleotide-diphospho-sugar transferase domain-containing protein</fullName>
    </recommendedName>
</protein>
<name>A0A4U0FH59_9BACL</name>
<organism evidence="1 2">
    <name type="scientific">Cohnella pontilimi</name>
    <dbReference type="NCBI Taxonomy" id="2564100"/>
    <lineage>
        <taxon>Bacteria</taxon>
        <taxon>Bacillati</taxon>
        <taxon>Bacillota</taxon>
        <taxon>Bacilli</taxon>
        <taxon>Bacillales</taxon>
        <taxon>Paenibacillaceae</taxon>
        <taxon>Cohnella</taxon>
    </lineage>
</organism>
<evidence type="ECO:0008006" key="3">
    <source>
        <dbReference type="Google" id="ProtNLM"/>
    </source>
</evidence>
<proteinExistence type="predicted"/>